<keyword evidence="5" id="KW-1185">Reference proteome</keyword>
<name>A0A849HKW5_9MICO</name>
<accession>A0A849HKW5</accession>
<evidence type="ECO:0000313" key="4">
    <source>
        <dbReference type="EMBL" id="NNM46991.1"/>
    </source>
</evidence>
<gene>
    <name evidence="4" type="ORF">HJG52_13360</name>
</gene>
<evidence type="ECO:0000313" key="5">
    <source>
        <dbReference type="Proteomes" id="UP000588586"/>
    </source>
</evidence>
<reference evidence="4 5" key="1">
    <citation type="submission" date="2020-04" db="EMBL/GenBank/DDBJ databases">
        <title>Knoellia sp. isolate from air conditioner.</title>
        <authorList>
            <person name="Chea S."/>
            <person name="Kim D.-U."/>
        </authorList>
    </citation>
    <scope>NUCLEOTIDE SEQUENCE [LARGE SCALE GENOMIC DNA]</scope>
    <source>
        <strain evidence="4 5">DB2414S</strain>
    </source>
</reference>
<evidence type="ECO:0000256" key="1">
    <source>
        <dbReference type="SAM" id="MobiDB-lite"/>
    </source>
</evidence>
<feature type="region of interest" description="Disordered" evidence="1">
    <location>
        <begin position="1"/>
        <end position="33"/>
    </location>
</feature>
<keyword evidence="2" id="KW-0812">Transmembrane</keyword>
<feature type="domain" description="SAF" evidence="3">
    <location>
        <begin position="73"/>
        <end position="136"/>
    </location>
</feature>
<organism evidence="4 5">
    <name type="scientific">Knoellia koreensis</name>
    <dbReference type="NCBI Taxonomy" id="2730921"/>
    <lineage>
        <taxon>Bacteria</taxon>
        <taxon>Bacillati</taxon>
        <taxon>Actinomycetota</taxon>
        <taxon>Actinomycetes</taxon>
        <taxon>Micrococcales</taxon>
        <taxon>Intrasporangiaceae</taxon>
        <taxon>Knoellia</taxon>
    </lineage>
</organism>
<evidence type="ECO:0000256" key="2">
    <source>
        <dbReference type="SAM" id="Phobius"/>
    </source>
</evidence>
<dbReference type="Proteomes" id="UP000588586">
    <property type="component" value="Unassembled WGS sequence"/>
</dbReference>
<dbReference type="EMBL" id="JABEPQ010000002">
    <property type="protein sequence ID" value="NNM46991.1"/>
    <property type="molecule type" value="Genomic_DNA"/>
</dbReference>
<protein>
    <recommendedName>
        <fullName evidence="3">SAF domain-containing protein</fullName>
    </recommendedName>
</protein>
<dbReference type="CDD" id="cd11614">
    <property type="entry name" value="SAF_CpaB_FlgA_like"/>
    <property type="match status" value="1"/>
</dbReference>
<keyword evidence="2" id="KW-0472">Membrane</keyword>
<dbReference type="AlphaFoldDB" id="A0A849HKW5"/>
<comment type="caution">
    <text evidence="4">The sequence shown here is derived from an EMBL/GenBank/DDBJ whole genome shotgun (WGS) entry which is preliminary data.</text>
</comment>
<dbReference type="Pfam" id="PF08666">
    <property type="entry name" value="SAF"/>
    <property type="match status" value="1"/>
</dbReference>
<sequence>MTTEKADSTSVSGGGGVRPDRRRRGKAAAADQAAVTPAPKLRRRPVLVAASIAAVILGALLGAWAWSSTSNTHEVVALRQTVTRGETITQGDLMTVQVGLDPALRTIPGDRMSSLVGQRAAMDMAAGSLITGENVTKKVLPAEGMSVVGVALPPSLMPGEALLAGDRVRIIATPGQQGDVGQEPPASIAATVVGLYPNAENGQTVVSLEVPEGQAAELAARAATGKVALVLDSRER</sequence>
<proteinExistence type="predicted"/>
<evidence type="ECO:0000259" key="3">
    <source>
        <dbReference type="SMART" id="SM00858"/>
    </source>
</evidence>
<dbReference type="InterPro" id="IPR013974">
    <property type="entry name" value="SAF"/>
</dbReference>
<feature type="transmembrane region" description="Helical" evidence="2">
    <location>
        <begin position="46"/>
        <end position="66"/>
    </location>
</feature>
<dbReference type="SMART" id="SM00858">
    <property type="entry name" value="SAF"/>
    <property type="match status" value="1"/>
</dbReference>
<keyword evidence="2" id="KW-1133">Transmembrane helix</keyword>